<organism evidence="4 5">
    <name type="scientific">Streptacidiphilus fuscans</name>
    <dbReference type="NCBI Taxonomy" id="2789292"/>
    <lineage>
        <taxon>Bacteria</taxon>
        <taxon>Bacillati</taxon>
        <taxon>Actinomycetota</taxon>
        <taxon>Actinomycetes</taxon>
        <taxon>Kitasatosporales</taxon>
        <taxon>Streptomycetaceae</taxon>
        <taxon>Streptacidiphilus</taxon>
    </lineage>
</organism>
<dbReference type="InterPro" id="IPR005114">
    <property type="entry name" value="Helicase_assoc"/>
</dbReference>
<dbReference type="InterPro" id="IPR001650">
    <property type="entry name" value="Helicase_C-like"/>
</dbReference>
<accession>A0A931BCW8</accession>
<keyword evidence="5" id="KW-1185">Reference proteome</keyword>
<dbReference type="GO" id="GO:0003677">
    <property type="term" value="F:DNA binding"/>
    <property type="evidence" value="ECO:0007669"/>
    <property type="project" value="InterPro"/>
</dbReference>
<dbReference type="Pfam" id="PF03457">
    <property type="entry name" value="HA"/>
    <property type="match status" value="2"/>
</dbReference>
<dbReference type="InterPro" id="IPR050742">
    <property type="entry name" value="Helicase_Restrict-Modif_Enz"/>
</dbReference>
<dbReference type="Pfam" id="PF04851">
    <property type="entry name" value="ResIII"/>
    <property type="match status" value="1"/>
</dbReference>
<evidence type="ECO:0000313" key="4">
    <source>
        <dbReference type="EMBL" id="MBF9073912.1"/>
    </source>
</evidence>
<dbReference type="SMART" id="SM00487">
    <property type="entry name" value="DEXDc"/>
    <property type="match status" value="1"/>
</dbReference>
<dbReference type="Gene3D" id="6.10.140.530">
    <property type="match status" value="1"/>
</dbReference>
<evidence type="ECO:0000313" key="5">
    <source>
        <dbReference type="Proteomes" id="UP000657385"/>
    </source>
</evidence>
<dbReference type="EMBL" id="JADPRT010000029">
    <property type="protein sequence ID" value="MBF9073912.1"/>
    <property type="molecule type" value="Genomic_DNA"/>
</dbReference>
<feature type="region of interest" description="Disordered" evidence="1">
    <location>
        <begin position="1"/>
        <end position="30"/>
    </location>
</feature>
<dbReference type="Gene3D" id="3.40.50.300">
    <property type="entry name" value="P-loop containing nucleotide triphosphate hydrolases"/>
    <property type="match status" value="2"/>
</dbReference>
<evidence type="ECO:0000256" key="1">
    <source>
        <dbReference type="SAM" id="MobiDB-lite"/>
    </source>
</evidence>
<protein>
    <submittedName>
        <fullName evidence="4">Helicase associated domain protein</fullName>
    </submittedName>
</protein>
<dbReference type="AlphaFoldDB" id="A0A931BCW8"/>
<dbReference type="GO" id="GO:0005829">
    <property type="term" value="C:cytosol"/>
    <property type="evidence" value="ECO:0007669"/>
    <property type="project" value="TreeGrafter"/>
</dbReference>
<dbReference type="SMART" id="SM00490">
    <property type="entry name" value="HELICc"/>
    <property type="match status" value="1"/>
</dbReference>
<dbReference type="GO" id="GO:0016787">
    <property type="term" value="F:hydrolase activity"/>
    <property type="evidence" value="ECO:0007669"/>
    <property type="project" value="InterPro"/>
</dbReference>
<dbReference type="Pfam" id="PF00271">
    <property type="entry name" value="Helicase_C"/>
    <property type="match status" value="1"/>
</dbReference>
<reference evidence="4" key="1">
    <citation type="submission" date="2020-11" db="EMBL/GenBank/DDBJ databases">
        <title>Isolation and identification of active actinomycetes.</title>
        <authorList>
            <person name="Yu B."/>
        </authorList>
    </citation>
    <scope>NUCLEOTIDE SEQUENCE</scope>
    <source>
        <strain evidence="4">NEAU-YB345</strain>
    </source>
</reference>
<gene>
    <name evidence="4" type="ORF">I2501_38465</name>
</gene>
<comment type="caution">
    <text evidence="4">The sequence shown here is derived from an EMBL/GenBank/DDBJ whole genome shotgun (WGS) entry which is preliminary data.</text>
</comment>
<dbReference type="PROSITE" id="PS51194">
    <property type="entry name" value="HELICASE_CTER"/>
    <property type="match status" value="1"/>
</dbReference>
<dbReference type="PANTHER" id="PTHR47396">
    <property type="entry name" value="TYPE I RESTRICTION ENZYME ECOKI R PROTEIN"/>
    <property type="match status" value="1"/>
</dbReference>
<dbReference type="RefSeq" id="WP_196198729.1">
    <property type="nucleotide sequence ID" value="NZ_JADPRT010000029.1"/>
</dbReference>
<dbReference type="InterPro" id="IPR006935">
    <property type="entry name" value="Helicase/UvrB_N"/>
</dbReference>
<dbReference type="InterPro" id="IPR014001">
    <property type="entry name" value="Helicase_ATP-bd"/>
</dbReference>
<dbReference type="PROSITE" id="PS51192">
    <property type="entry name" value="HELICASE_ATP_BIND_1"/>
    <property type="match status" value="1"/>
</dbReference>
<proteinExistence type="predicted"/>
<dbReference type="GO" id="GO:0005524">
    <property type="term" value="F:ATP binding"/>
    <property type="evidence" value="ECO:0007669"/>
    <property type="project" value="InterPro"/>
</dbReference>
<dbReference type="InterPro" id="IPR027417">
    <property type="entry name" value="P-loop_NTPase"/>
</dbReference>
<feature type="domain" description="Helicase ATP-binding" evidence="2">
    <location>
        <begin position="28"/>
        <end position="210"/>
    </location>
</feature>
<dbReference type="Proteomes" id="UP000657385">
    <property type="component" value="Unassembled WGS sequence"/>
</dbReference>
<name>A0A931BCW8_9ACTN</name>
<dbReference type="PANTHER" id="PTHR47396:SF1">
    <property type="entry name" value="ATP-DEPENDENT HELICASE IRC3-RELATED"/>
    <property type="match status" value="1"/>
</dbReference>
<dbReference type="SUPFAM" id="SSF52540">
    <property type="entry name" value="P-loop containing nucleoside triphosphate hydrolases"/>
    <property type="match status" value="1"/>
</dbReference>
<evidence type="ECO:0000259" key="3">
    <source>
        <dbReference type="PROSITE" id="PS51194"/>
    </source>
</evidence>
<evidence type="ECO:0000259" key="2">
    <source>
        <dbReference type="PROSITE" id="PS51192"/>
    </source>
</evidence>
<sequence>MTNPAASPAPARLTPRPNQQAAIHAGTRQLRPRHSRALITSACGTGKTLTAIRIAENLGADRILNVFPTLDLLAQTALAWRTDHRTEPMVALSSMDADAHEGLRAANVGGTSDPKGLARALAVLPRLTVFTTYASLEKIEETQHQGIDVPPFDLAIMDEAHRVSGRADKTWAIAHDAKRIRADRRLYLTATPRIWDSPDLTESPDSPRPRLGRARHLGPQTLHIGSSYSMDDPAVFGPRIHDYPLAEAITDGVLADYQILVPTITDTQLRTQLNTHDTTTDGRRTTALHLAVTKAINDHQLDHVLVYFNEVDAATRFAREYPHTLRRLPPELRPTRTPQVSAIHGDHTPEERQQILADFAQAECAILTNAKLLAEGIDIRSIDGIVFADTTRSVVRCIQALGRALRKPADSPKISSLIIPAYVAPDADPTDLLGTAYEPVWAIAFALRSHDHRILDRLPNRAHRLSTETSQVIASRWHFDFDINPEAVARAMDLIAFDPRGPQTRTRRRGLAALQRFHDTYGHADVPVDYVDAYGFTTGSFVEQQRDAYRRGQLANDPEWVAELEALGIAWNAKDAAWRTNLATISSYHRQHGHLAIPKTEPGGAFLADQRSLASRGELDQLRQRELAALDPDWQLPHSPDWTRKYHVLRAYIQTGNDSAAISQDTVIGSVKAGNWLQRQLVQWEKLTAGQRELLTKIHLTPQTLSLLSADRRQRRSFAQNVAIVGLFVRREGRFPGARDWITMDGERVMIGPWLAKTRTKHRAGELAAAQAGLMESQFGTDWTTAATPSNLSESKGE</sequence>
<feature type="domain" description="Helicase C-terminal" evidence="3">
    <location>
        <begin position="291"/>
        <end position="466"/>
    </location>
</feature>